<gene>
    <name evidence="3" type="primary">cpo</name>
    <name evidence="3" type="ORF">PDMSB3_1250</name>
</gene>
<protein>
    <submittedName>
        <fullName evidence="3">Non-heme chloroperoxidase</fullName>
        <ecNumber evidence="3">1.11.1.10</ecNumber>
    </submittedName>
</protein>
<dbReference type="KEGG" id="pdio:PDMSB3_1250.1"/>
<dbReference type="FunFam" id="3.40.50.1820:FF:000205">
    <property type="entry name" value="Non-haem bromoperoxidase BPO-A2"/>
    <property type="match status" value="1"/>
</dbReference>
<name>A0A5Q4ZK30_9BURK</name>
<dbReference type="PRINTS" id="PR00111">
    <property type="entry name" value="ABHYDROLASE"/>
</dbReference>
<proteinExistence type="inferred from homology"/>
<dbReference type="InterPro" id="IPR029058">
    <property type="entry name" value="AB_hydrolase_fold"/>
</dbReference>
<evidence type="ECO:0000256" key="1">
    <source>
        <dbReference type="ARBA" id="ARBA00038128"/>
    </source>
</evidence>
<dbReference type="EMBL" id="LR699554">
    <property type="protein sequence ID" value="VVD32541.1"/>
    <property type="molecule type" value="Genomic_DNA"/>
</dbReference>
<dbReference type="Gene3D" id="3.40.50.1820">
    <property type="entry name" value="alpha/beta hydrolase"/>
    <property type="match status" value="1"/>
</dbReference>
<dbReference type="InterPro" id="IPR000073">
    <property type="entry name" value="AB_hydrolase_1"/>
</dbReference>
<dbReference type="PANTHER" id="PTHR43433:SF3">
    <property type="entry name" value="NON-HEME CHLOROPEROXIDASE"/>
    <property type="match status" value="1"/>
</dbReference>
<dbReference type="InterPro" id="IPR000639">
    <property type="entry name" value="Epox_hydrolase-like"/>
</dbReference>
<sequence>MSTIKTQDGTEIFYKDWGKGRPVVFSHGWPLTADAWDAQMLFLGSKGFRVIAHDRRGHGRSQQPWDGNDMDTYADDLAALIEHLDLKDATLVGHSTGGGEVAHYIGRHGTQRVAKAVLIGAVPPLMLKTESNPGGTPLEVFDGIRKGVEDDRSQFFKDLALPFYGYNRPGAKVSQGVIDSFWVQGMAGSIKGLYDCIKQFSEVDYTEDLKKIDVPTLVLHGDDDQIVPIDAAGRLTAKIVKNATLKVYPGGQHGMCTVEAPKVNADLLEFIGS</sequence>
<dbReference type="InterPro" id="IPR050471">
    <property type="entry name" value="AB_hydrolase"/>
</dbReference>
<dbReference type="GO" id="GO:0016691">
    <property type="term" value="F:chloride peroxidase activity"/>
    <property type="evidence" value="ECO:0007669"/>
    <property type="project" value="UniProtKB-EC"/>
</dbReference>
<dbReference type="PANTHER" id="PTHR43433">
    <property type="entry name" value="HYDROLASE, ALPHA/BETA FOLD FAMILY PROTEIN"/>
    <property type="match status" value="1"/>
</dbReference>
<feature type="domain" description="AB hydrolase-1" evidence="2">
    <location>
        <begin position="22"/>
        <end position="255"/>
    </location>
</feature>
<dbReference type="Proteomes" id="UP000325811">
    <property type="component" value="Chromosome II"/>
</dbReference>
<reference evidence="3 4" key="1">
    <citation type="submission" date="2019-08" db="EMBL/GenBank/DDBJ databases">
        <authorList>
            <person name="Herpell B J."/>
        </authorList>
    </citation>
    <scope>NUCLEOTIDE SEQUENCE [LARGE SCALE GENOMIC DNA]</scope>
    <source>
        <strain evidence="4">Msb3</strain>
    </source>
</reference>
<keyword evidence="4" id="KW-1185">Reference proteome</keyword>
<keyword evidence="3" id="KW-0575">Peroxidase</keyword>
<dbReference type="AlphaFoldDB" id="A0A5Q4ZK30"/>
<dbReference type="PRINTS" id="PR00412">
    <property type="entry name" value="EPOXHYDRLASE"/>
</dbReference>
<accession>A0A5Q4ZK30</accession>
<dbReference type="EC" id="1.11.1.10" evidence="3"/>
<organism evidence="3 4">
    <name type="scientific">Paraburkholderia dioscoreae</name>
    <dbReference type="NCBI Taxonomy" id="2604047"/>
    <lineage>
        <taxon>Bacteria</taxon>
        <taxon>Pseudomonadati</taxon>
        <taxon>Pseudomonadota</taxon>
        <taxon>Betaproteobacteria</taxon>
        <taxon>Burkholderiales</taxon>
        <taxon>Burkholderiaceae</taxon>
        <taxon>Paraburkholderia</taxon>
    </lineage>
</organism>
<evidence type="ECO:0000259" key="2">
    <source>
        <dbReference type="Pfam" id="PF00561"/>
    </source>
</evidence>
<dbReference type="RefSeq" id="WP_007176894.1">
    <property type="nucleotide sequence ID" value="NZ_LR699554.1"/>
</dbReference>
<evidence type="ECO:0000313" key="4">
    <source>
        <dbReference type="Proteomes" id="UP000325811"/>
    </source>
</evidence>
<evidence type="ECO:0000313" key="3">
    <source>
        <dbReference type="EMBL" id="VVD32541.1"/>
    </source>
</evidence>
<keyword evidence="3" id="KW-0560">Oxidoreductase</keyword>
<comment type="similarity">
    <text evidence="1">Belongs to the AB hydrolase superfamily. Bacterial non-heme haloperoxidase / perhydrolase family.</text>
</comment>
<dbReference type="Pfam" id="PF00561">
    <property type="entry name" value="Abhydrolase_1"/>
    <property type="match status" value="1"/>
</dbReference>
<dbReference type="SUPFAM" id="SSF53474">
    <property type="entry name" value="alpha/beta-Hydrolases"/>
    <property type="match status" value="1"/>
</dbReference>